<reference evidence="2 3" key="1">
    <citation type="submission" date="2018-06" db="EMBL/GenBank/DDBJ databases">
        <title>A transcriptomic atlas of mushroom development highlights an independent origin of complex multicellularity.</title>
        <authorList>
            <consortium name="DOE Joint Genome Institute"/>
            <person name="Krizsan K."/>
            <person name="Almasi E."/>
            <person name="Merenyi Z."/>
            <person name="Sahu N."/>
            <person name="Viragh M."/>
            <person name="Koszo T."/>
            <person name="Mondo S."/>
            <person name="Kiss B."/>
            <person name="Balint B."/>
            <person name="Kues U."/>
            <person name="Barry K."/>
            <person name="Hegedus J.C."/>
            <person name="Henrissat B."/>
            <person name="Johnson J."/>
            <person name="Lipzen A."/>
            <person name="Ohm R."/>
            <person name="Nagy I."/>
            <person name="Pangilinan J."/>
            <person name="Yan J."/>
            <person name="Xiong Y."/>
            <person name="Grigoriev I.V."/>
            <person name="Hibbett D.S."/>
            <person name="Nagy L.G."/>
        </authorList>
    </citation>
    <scope>NUCLEOTIDE SEQUENCE [LARGE SCALE GENOMIC DNA]</scope>
    <source>
        <strain evidence="2 3">SZMC22713</strain>
    </source>
</reference>
<name>A0A4Y7Q739_9AGAM</name>
<dbReference type="EMBL" id="ML170170">
    <property type="protein sequence ID" value="TDL23453.1"/>
    <property type="molecule type" value="Genomic_DNA"/>
</dbReference>
<accession>A0A4Y7Q739</accession>
<organism evidence="2 3">
    <name type="scientific">Rickenella mellea</name>
    <dbReference type="NCBI Taxonomy" id="50990"/>
    <lineage>
        <taxon>Eukaryota</taxon>
        <taxon>Fungi</taxon>
        <taxon>Dikarya</taxon>
        <taxon>Basidiomycota</taxon>
        <taxon>Agaricomycotina</taxon>
        <taxon>Agaricomycetes</taxon>
        <taxon>Hymenochaetales</taxon>
        <taxon>Rickenellaceae</taxon>
        <taxon>Rickenella</taxon>
    </lineage>
</organism>
<gene>
    <name evidence="2" type="ORF">BD410DRAFT_161044</name>
</gene>
<evidence type="ECO:0008006" key="4">
    <source>
        <dbReference type="Google" id="ProtNLM"/>
    </source>
</evidence>
<sequence>MANLMFRRFLACLQFPALKTLFIDLDYREVTTKTLHWGGVADLLFRSGATLQNLEVSARTMASFPLFLEALPTLKHLAITDILLQHCLSTGCHAQLCRNLGSLRILNKYYLAERAVIVIRSIIDESAVEGPIAARPLVLVVPSRIRGSLSLPPGSNLELVDDDDWIARQQHDLYEKTGANW</sequence>
<feature type="signal peptide" evidence="1">
    <location>
        <begin position="1"/>
        <end position="20"/>
    </location>
</feature>
<dbReference type="STRING" id="50990.A0A4Y7Q739"/>
<dbReference type="VEuPathDB" id="FungiDB:BD410DRAFT_161044"/>
<feature type="chain" id="PRO_5021290548" description="F-box domain-containing protein" evidence="1">
    <location>
        <begin position="21"/>
        <end position="181"/>
    </location>
</feature>
<protein>
    <recommendedName>
        <fullName evidence="4">F-box domain-containing protein</fullName>
    </recommendedName>
</protein>
<evidence type="ECO:0000256" key="1">
    <source>
        <dbReference type="SAM" id="SignalP"/>
    </source>
</evidence>
<evidence type="ECO:0000313" key="3">
    <source>
        <dbReference type="Proteomes" id="UP000294933"/>
    </source>
</evidence>
<dbReference type="AlphaFoldDB" id="A0A4Y7Q739"/>
<keyword evidence="1" id="KW-0732">Signal</keyword>
<keyword evidence="3" id="KW-1185">Reference proteome</keyword>
<proteinExistence type="predicted"/>
<dbReference type="Proteomes" id="UP000294933">
    <property type="component" value="Unassembled WGS sequence"/>
</dbReference>
<evidence type="ECO:0000313" key="2">
    <source>
        <dbReference type="EMBL" id="TDL23453.1"/>
    </source>
</evidence>